<evidence type="ECO:0008006" key="4">
    <source>
        <dbReference type="Google" id="ProtNLM"/>
    </source>
</evidence>
<evidence type="ECO:0000313" key="3">
    <source>
        <dbReference type="Proteomes" id="UP000593560"/>
    </source>
</evidence>
<feature type="region of interest" description="Disordered" evidence="1">
    <location>
        <begin position="117"/>
        <end position="140"/>
    </location>
</feature>
<dbReference type="Proteomes" id="UP000593560">
    <property type="component" value="Unassembled WGS sequence"/>
</dbReference>
<dbReference type="EMBL" id="JABFAD010370985">
    <property type="protein sequence ID" value="MBA0820824.1"/>
    <property type="molecule type" value="Genomic_DNA"/>
</dbReference>
<proteinExistence type="predicted"/>
<protein>
    <recommendedName>
        <fullName evidence="4">Aminotransferase-like plant mobile domain-containing protein</fullName>
    </recommendedName>
</protein>
<organism evidence="2 3">
    <name type="scientific">Gossypium harknessii</name>
    <dbReference type="NCBI Taxonomy" id="34285"/>
    <lineage>
        <taxon>Eukaryota</taxon>
        <taxon>Viridiplantae</taxon>
        <taxon>Streptophyta</taxon>
        <taxon>Embryophyta</taxon>
        <taxon>Tracheophyta</taxon>
        <taxon>Spermatophyta</taxon>
        <taxon>Magnoliopsida</taxon>
        <taxon>eudicotyledons</taxon>
        <taxon>Gunneridae</taxon>
        <taxon>Pentapetalae</taxon>
        <taxon>rosids</taxon>
        <taxon>malvids</taxon>
        <taxon>Malvales</taxon>
        <taxon>Malvaceae</taxon>
        <taxon>Malvoideae</taxon>
        <taxon>Gossypium</taxon>
    </lineage>
</organism>
<dbReference type="OrthoDB" id="1001488at2759"/>
<gene>
    <name evidence="2" type="ORF">Gohar_027838</name>
</gene>
<reference evidence="2 3" key="1">
    <citation type="journal article" date="2019" name="Genome Biol. Evol.">
        <title>Insights into the evolution of the New World diploid cottons (Gossypium, subgenus Houzingenia) based on genome sequencing.</title>
        <authorList>
            <person name="Grover C.E."/>
            <person name="Arick M.A. 2nd"/>
            <person name="Thrash A."/>
            <person name="Conover J.L."/>
            <person name="Sanders W.S."/>
            <person name="Peterson D.G."/>
            <person name="Frelichowski J.E."/>
            <person name="Scheffler J.A."/>
            <person name="Scheffler B.E."/>
            <person name="Wendel J.F."/>
        </authorList>
    </citation>
    <scope>NUCLEOTIDE SEQUENCE [LARGE SCALE GENOMIC DNA]</scope>
    <source>
        <strain evidence="2">0</strain>
        <tissue evidence="2">Leaf</tissue>
    </source>
</reference>
<keyword evidence="3" id="KW-1185">Reference proteome</keyword>
<feature type="non-terminal residue" evidence="2">
    <location>
        <position position="184"/>
    </location>
</feature>
<evidence type="ECO:0000256" key="1">
    <source>
        <dbReference type="SAM" id="MobiDB-lite"/>
    </source>
</evidence>
<accession>A0A7J9IGV6</accession>
<evidence type="ECO:0000313" key="2">
    <source>
        <dbReference type="EMBL" id="MBA0820824.1"/>
    </source>
</evidence>
<comment type="caution">
    <text evidence="2">The sequence shown here is derived from an EMBL/GenBank/DDBJ whole genome shotgun (WGS) entry which is preliminary data.</text>
</comment>
<sequence length="184" mass="21517">MGVVAATIFTSLNRCPLYIPPGDEFGWRQNISLPLQGIEALHKLDLWRKIDGDWWEFHKKYIDIWDRRNDFIPMHEPFFAQKMVTSLEYMPWFRHHVKPYLLLVEARSRKIHLKRPRRPPWNTRFGPRDATGLSSAPTQQGAPMSTPYLGQFPPYFPAPFTNPLYFAQAPHYAPSHHLASIPLP</sequence>
<dbReference type="AlphaFoldDB" id="A0A7J9IGV6"/>
<name>A0A7J9IGV6_9ROSI</name>